<keyword evidence="1" id="KW-0472">Membrane</keyword>
<keyword evidence="1" id="KW-0812">Transmembrane</keyword>
<sequence length="179" mass="19984">MRRRNIMEQQAKHWMLVSDVIRKDAPYFGAIGIVFAIVQLVGFRLGMHDLGTDLMMEQIVFKGVLLGLMFIWLLRFPVELMKLKRNRSFPWLERLIDRAAQRTVSAAVAAAMVIGGTAIVAAFDRDYRAASLFVYAFVYFIAIAEAAANPLLETSRQSRMQSAAMGVLIGLPFGVSLVA</sequence>
<dbReference type="AlphaFoldDB" id="A0A0H2XN96"/>
<evidence type="ECO:0000256" key="1">
    <source>
        <dbReference type="SAM" id="Phobius"/>
    </source>
</evidence>
<feature type="transmembrane region" description="Helical" evidence="1">
    <location>
        <begin position="99"/>
        <end position="123"/>
    </location>
</feature>
<keyword evidence="1" id="KW-1133">Transmembrane helix</keyword>
<accession>A0A0H2XN96</accession>
<feature type="transmembrane region" description="Helical" evidence="1">
    <location>
        <begin position="59"/>
        <end position="78"/>
    </location>
</feature>
<evidence type="ECO:0000313" key="2">
    <source>
        <dbReference type="EMBL" id="ABF75396.1"/>
    </source>
</evidence>
<reference evidence="2" key="1">
    <citation type="submission" date="2006-05" db="EMBL/GenBank/DDBJ databases">
        <title>Complete sequence of chromosome 1 of Burkholderia cenocepacia AU 1054.</title>
        <authorList>
            <consortium name="US DOE Joint Genome Institute"/>
            <person name="Copeland A."/>
            <person name="Lucas S."/>
            <person name="Lapidus A."/>
            <person name="Barry K."/>
            <person name="Detter J.C."/>
            <person name="Glavina del Rio T."/>
            <person name="Hammon N."/>
            <person name="Israni S."/>
            <person name="Dalin E."/>
            <person name="Tice H."/>
            <person name="Pitluck S."/>
            <person name="Chain P."/>
            <person name="Malfatti S."/>
            <person name="Shin M."/>
            <person name="Vergez L."/>
            <person name="Schmutz J."/>
            <person name="Larimer F."/>
            <person name="Land M."/>
            <person name="Hauser L."/>
            <person name="Kyrpides N."/>
            <person name="Lykidis A."/>
            <person name="LiPuma J.J."/>
            <person name="Konstantinidis K."/>
            <person name="Tiedje J.M."/>
            <person name="Richardson P."/>
        </authorList>
    </citation>
    <scope>NUCLEOTIDE SEQUENCE [LARGE SCALE GENOMIC DNA]</scope>
    <source>
        <strain evidence="2">AU 1054</strain>
    </source>
</reference>
<proteinExistence type="predicted"/>
<organism evidence="2">
    <name type="scientific">Burkholderia orbicola (strain AU 1054)</name>
    <dbReference type="NCBI Taxonomy" id="331271"/>
    <lineage>
        <taxon>Bacteria</taxon>
        <taxon>Pseudomonadati</taxon>
        <taxon>Pseudomonadota</taxon>
        <taxon>Betaproteobacteria</taxon>
        <taxon>Burkholderiales</taxon>
        <taxon>Burkholderiaceae</taxon>
        <taxon>Burkholderia</taxon>
        <taxon>Burkholderia cepacia complex</taxon>
        <taxon>Burkholderia orbicola</taxon>
    </lineage>
</organism>
<dbReference type="EMBL" id="CP000378">
    <property type="protein sequence ID" value="ABF75396.1"/>
    <property type="molecule type" value="Genomic_DNA"/>
</dbReference>
<gene>
    <name evidence="2" type="ordered locus">Bcen_0484</name>
</gene>
<feature type="transmembrane region" description="Helical" evidence="1">
    <location>
        <begin position="25"/>
        <end position="47"/>
    </location>
</feature>
<feature type="transmembrane region" description="Helical" evidence="1">
    <location>
        <begin position="129"/>
        <end position="148"/>
    </location>
</feature>
<dbReference type="HOGENOM" id="CLU_1537204_0_0_4"/>
<protein>
    <submittedName>
        <fullName evidence="2">Putative membrane protein</fullName>
    </submittedName>
</protein>
<name>A0A0H2XN96_BURO1</name>